<organism evidence="1 2">
    <name type="scientific">Manihot esculenta</name>
    <name type="common">Cassava</name>
    <name type="synonym">Jatropha manihot</name>
    <dbReference type="NCBI Taxonomy" id="3983"/>
    <lineage>
        <taxon>Eukaryota</taxon>
        <taxon>Viridiplantae</taxon>
        <taxon>Streptophyta</taxon>
        <taxon>Embryophyta</taxon>
        <taxon>Tracheophyta</taxon>
        <taxon>Spermatophyta</taxon>
        <taxon>Magnoliopsida</taxon>
        <taxon>eudicotyledons</taxon>
        <taxon>Gunneridae</taxon>
        <taxon>Pentapetalae</taxon>
        <taxon>rosids</taxon>
        <taxon>fabids</taxon>
        <taxon>Malpighiales</taxon>
        <taxon>Euphorbiaceae</taxon>
        <taxon>Crotonoideae</taxon>
        <taxon>Manihoteae</taxon>
        <taxon>Manihot</taxon>
    </lineage>
</organism>
<sequence length="180" mass="20347">MKQFIFLQMSTLFKGDDDFGNKVTVLLIGVGSAALVVTIYHCIAMGWCNRNRDRDRATSQHGHNSQARENPSSMENSTANLIPLFKYQKGKGLVGDDEETCAICLSEFEEGEELRRLPECMHSYHMACIDMWLYSHSNCPVCRTSAISPQVVFRTMDSQRANVLEDVSMLQNIVVQSRTM</sequence>
<keyword evidence="2" id="KW-1185">Reference proteome</keyword>
<reference evidence="2" key="1">
    <citation type="journal article" date="2016" name="Nat. Biotechnol.">
        <title>Sequencing wild and cultivated cassava and related species reveals extensive interspecific hybridization and genetic diversity.</title>
        <authorList>
            <person name="Bredeson J.V."/>
            <person name="Lyons J.B."/>
            <person name="Prochnik S.E."/>
            <person name="Wu G.A."/>
            <person name="Ha C.M."/>
            <person name="Edsinger-Gonzales E."/>
            <person name="Grimwood J."/>
            <person name="Schmutz J."/>
            <person name="Rabbi I.Y."/>
            <person name="Egesi C."/>
            <person name="Nauluvula P."/>
            <person name="Lebot V."/>
            <person name="Ndunguru J."/>
            <person name="Mkamilo G."/>
            <person name="Bart R.S."/>
            <person name="Setter T.L."/>
            <person name="Gleadow R.M."/>
            <person name="Kulakow P."/>
            <person name="Ferguson M.E."/>
            <person name="Rounsley S."/>
            <person name="Rokhsar D.S."/>
        </authorList>
    </citation>
    <scope>NUCLEOTIDE SEQUENCE [LARGE SCALE GENOMIC DNA]</scope>
    <source>
        <strain evidence="2">cv. AM560-2</strain>
    </source>
</reference>
<name>A0ACB7GYQ1_MANES</name>
<protein>
    <submittedName>
        <fullName evidence="1">Uncharacterized protein</fullName>
    </submittedName>
</protein>
<dbReference type="Proteomes" id="UP000091857">
    <property type="component" value="Chromosome 10"/>
</dbReference>
<evidence type="ECO:0000313" key="2">
    <source>
        <dbReference type="Proteomes" id="UP000091857"/>
    </source>
</evidence>
<proteinExistence type="predicted"/>
<accession>A0ACB7GYQ1</accession>
<gene>
    <name evidence="1" type="ORF">MANES_10G031700v8</name>
</gene>
<evidence type="ECO:0000313" key="1">
    <source>
        <dbReference type="EMBL" id="KAG8645061.1"/>
    </source>
</evidence>
<comment type="caution">
    <text evidence="1">The sequence shown here is derived from an EMBL/GenBank/DDBJ whole genome shotgun (WGS) entry which is preliminary data.</text>
</comment>
<dbReference type="EMBL" id="CM004396">
    <property type="protein sequence ID" value="KAG8645061.1"/>
    <property type="molecule type" value="Genomic_DNA"/>
</dbReference>